<dbReference type="GeneTree" id="ENSGT00940000164472"/>
<dbReference type="GO" id="GO:0046332">
    <property type="term" value="F:SMAD binding"/>
    <property type="evidence" value="ECO:0007669"/>
    <property type="project" value="TreeGrafter"/>
</dbReference>
<evidence type="ECO:0000259" key="8">
    <source>
        <dbReference type="PROSITE" id="PS50011"/>
    </source>
</evidence>
<keyword evidence="10" id="KW-1185">Reference proteome</keyword>
<keyword evidence="1 7" id="KW-0723">Serine/threonine-protein kinase</keyword>
<dbReference type="InterPro" id="IPR000719">
    <property type="entry name" value="Prot_kinase_dom"/>
</dbReference>
<dbReference type="GO" id="GO:0004713">
    <property type="term" value="F:protein tyrosine kinase activity"/>
    <property type="evidence" value="ECO:0007669"/>
    <property type="project" value="TreeGrafter"/>
</dbReference>
<reference evidence="9" key="1">
    <citation type="submission" date="2025-08" db="UniProtKB">
        <authorList>
            <consortium name="Ensembl"/>
        </authorList>
    </citation>
    <scope>IDENTIFICATION</scope>
</reference>
<evidence type="ECO:0000256" key="4">
    <source>
        <dbReference type="ARBA" id="ARBA00022777"/>
    </source>
</evidence>
<dbReference type="GO" id="GO:0005524">
    <property type="term" value="F:ATP binding"/>
    <property type="evidence" value="ECO:0007669"/>
    <property type="project" value="UniProtKB-UniRule"/>
</dbReference>
<dbReference type="GO" id="GO:0003714">
    <property type="term" value="F:transcription corepressor activity"/>
    <property type="evidence" value="ECO:0007669"/>
    <property type="project" value="TreeGrafter"/>
</dbReference>
<evidence type="ECO:0000256" key="7">
    <source>
        <dbReference type="RuleBase" id="RU000304"/>
    </source>
</evidence>
<organism evidence="9 10">
    <name type="scientific">Hippocampus comes</name>
    <name type="common">Tiger tail seahorse</name>
    <dbReference type="NCBI Taxonomy" id="109280"/>
    <lineage>
        <taxon>Eukaryota</taxon>
        <taxon>Metazoa</taxon>
        <taxon>Chordata</taxon>
        <taxon>Craniata</taxon>
        <taxon>Vertebrata</taxon>
        <taxon>Euteleostomi</taxon>
        <taxon>Actinopterygii</taxon>
        <taxon>Neopterygii</taxon>
        <taxon>Teleostei</taxon>
        <taxon>Neoteleostei</taxon>
        <taxon>Acanthomorphata</taxon>
        <taxon>Syngnathiaria</taxon>
        <taxon>Syngnathiformes</taxon>
        <taxon>Syngnathoidei</taxon>
        <taxon>Syngnathidae</taxon>
        <taxon>Hippocampus</taxon>
    </lineage>
</organism>
<evidence type="ECO:0000256" key="6">
    <source>
        <dbReference type="PROSITE-ProRule" id="PRU10141"/>
    </source>
</evidence>
<dbReference type="STRING" id="109280.ENSHCOP00000005378"/>
<dbReference type="Ensembl" id="ENSHCOT00000005483.1">
    <property type="protein sequence ID" value="ENSHCOP00000005378.1"/>
    <property type="gene ID" value="ENSHCOG00000007024.1"/>
</dbReference>
<dbReference type="SMART" id="SM00220">
    <property type="entry name" value="S_TKc"/>
    <property type="match status" value="1"/>
</dbReference>
<evidence type="ECO:0000256" key="5">
    <source>
        <dbReference type="ARBA" id="ARBA00022840"/>
    </source>
</evidence>
<evidence type="ECO:0000313" key="9">
    <source>
        <dbReference type="Ensembl" id="ENSHCOP00000005378.1"/>
    </source>
</evidence>
<keyword evidence="2" id="KW-0808">Transferase</keyword>
<protein>
    <recommendedName>
        <fullName evidence="8">Protein kinase domain-containing protein</fullName>
    </recommendedName>
</protein>
<comment type="similarity">
    <text evidence="7">Belongs to the protein kinase superfamily.</text>
</comment>
<name>A0A3Q2XLD2_HIPCM</name>
<dbReference type="PROSITE" id="PS50011">
    <property type="entry name" value="PROTEIN_KINASE_DOM"/>
    <property type="match status" value="1"/>
</dbReference>
<dbReference type="GO" id="GO:0003713">
    <property type="term" value="F:transcription coactivator activity"/>
    <property type="evidence" value="ECO:0007669"/>
    <property type="project" value="TreeGrafter"/>
</dbReference>
<dbReference type="Pfam" id="PF00069">
    <property type="entry name" value="Pkinase"/>
    <property type="match status" value="1"/>
</dbReference>
<dbReference type="Gene3D" id="1.10.510.10">
    <property type="entry name" value="Transferase(Phosphotransferase) domain 1"/>
    <property type="match status" value="1"/>
</dbReference>
<dbReference type="OMA" id="KDCEYNV"/>
<keyword evidence="5 6" id="KW-0067">ATP-binding</keyword>
<evidence type="ECO:0000256" key="2">
    <source>
        <dbReference type="ARBA" id="ARBA00022679"/>
    </source>
</evidence>
<accession>A0A3Q2XLD2</accession>
<dbReference type="GO" id="GO:0042771">
    <property type="term" value="P:intrinsic apoptotic signaling pathway in response to DNA damage by p53 class mediator"/>
    <property type="evidence" value="ECO:0007669"/>
    <property type="project" value="TreeGrafter"/>
</dbReference>
<feature type="binding site" evidence="6">
    <location>
        <position position="55"/>
    </location>
    <ligand>
        <name>ATP</name>
        <dbReference type="ChEBI" id="CHEBI:30616"/>
    </ligand>
</feature>
<dbReference type="PROSITE" id="PS00108">
    <property type="entry name" value="PROTEIN_KINASE_ST"/>
    <property type="match status" value="1"/>
</dbReference>
<evidence type="ECO:0000313" key="10">
    <source>
        <dbReference type="Proteomes" id="UP000264820"/>
    </source>
</evidence>
<dbReference type="InterPro" id="IPR050494">
    <property type="entry name" value="Ser_Thr_dual-spec_kinase"/>
</dbReference>
<evidence type="ECO:0000256" key="1">
    <source>
        <dbReference type="ARBA" id="ARBA00022527"/>
    </source>
</evidence>
<keyword evidence="3 6" id="KW-0547">Nucleotide-binding</keyword>
<dbReference type="InterPro" id="IPR017441">
    <property type="entry name" value="Protein_kinase_ATP_BS"/>
</dbReference>
<proteinExistence type="inferred from homology"/>
<dbReference type="Proteomes" id="UP000264820">
    <property type="component" value="Unplaced"/>
</dbReference>
<dbReference type="AlphaFoldDB" id="A0A3Q2XLD2"/>
<dbReference type="InterPro" id="IPR011009">
    <property type="entry name" value="Kinase-like_dom_sf"/>
</dbReference>
<dbReference type="GO" id="GO:0016605">
    <property type="term" value="C:PML body"/>
    <property type="evidence" value="ECO:0007669"/>
    <property type="project" value="TreeGrafter"/>
</dbReference>
<dbReference type="GO" id="GO:0045944">
    <property type="term" value="P:positive regulation of transcription by RNA polymerase II"/>
    <property type="evidence" value="ECO:0007669"/>
    <property type="project" value="TreeGrafter"/>
</dbReference>
<evidence type="ECO:0000256" key="3">
    <source>
        <dbReference type="ARBA" id="ARBA00022741"/>
    </source>
</evidence>
<dbReference type="PANTHER" id="PTHR24058:SF53">
    <property type="entry name" value="HOMEODOMAIN-INTERACTING PROTEIN KINASE 2"/>
    <property type="match status" value="1"/>
</dbReference>
<dbReference type="PROSITE" id="PS00107">
    <property type="entry name" value="PROTEIN_KINASE_ATP"/>
    <property type="match status" value="1"/>
</dbReference>
<sequence>MSTEHKECDSPQQVYDEVFSSKCYSYKVLSVLGEGRYGIVAKCFNLNTSDRVAVKLMKRCNMNNFHQEVQALQKIRFLDKNRNSLVRFIEHFVFQDYPYLVFEMLDQSLEDLMTERNMTPLNLHQIRPVTSQLLMAFEALQALGITHTDLKPDNVMLVDHKKLPFRVKLIDFGLARPITSVHVGMILQAEAYRAPEVTLGLPLSEAIDIWSLGCTIAYLFFGFELFDWPSLRGSMETICQLLGQPPDHLLNEGKYSSDYFTVSEDEHWTVLSASTEPAIFRFNLDLGSSFEDLAMRFLQSRENSPTQQHCRHP</sequence>
<dbReference type="SUPFAM" id="SSF56112">
    <property type="entry name" value="Protein kinase-like (PK-like)"/>
    <property type="match status" value="1"/>
</dbReference>
<keyword evidence="4" id="KW-0418">Kinase</keyword>
<reference evidence="9" key="2">
    <citation type="submission" date="2025-09" db="UniProtKB">
        <authorList>
            <consortium name="Ensembl"/>
        </authorList>
    </citation>
    <scope>IDENTIFICATION</scope>
</reference>
<dbReference type="GO" id="GO:0005737">
    <property type="term" value="C:cytoplasm"/>
    <property type="evidence" value="ECO:0007669"/>
    <property type="project" value="TreeGrafter"/>
</dbReference>
<dbReference type="GO" id="GO:0007224">
    <property type="term" value="P:smoothened signaling pathway"/>
    <property type="evidence" value="ECO:0007669"/>
    <property type="project" value="TreeGrafter"/>
</dbReference>
<dbReference type="InterPro" id="IPR008271">
    <property type="entry name" value="Ser/Thr_kinase_AS"/>
</dbReference>
<dbReference type="PANTHER" id="PTHR24058">
    <property type="entry name" value="DUAL SPECIFICITY PROTEIN KINASE"/>
    <property type="match status" value="1"/>
</dbReference>
<feature type="domain" description="Protein kinase" evidence="8">
    <location>
        <begin position="26"/>
        <end position="313"/>
    </location>
</feature>
<dbReference type="GO" id="GO:0004674">
    <property type="term" value="F:protein serine/threonine kinase activity"/>
    <property type="evidence" value="ECO:0007669"/>
    <property type="project" value="UniProtKB-KW"/>
</dbReference>